<feature type="domain" description="Protein kinase" evidence="7">
    <location>
        <begin position="52"/>
        <end position="309"/>
    </location>
</feature>
<evidence type="ECO:0000256" key="5">
    <source>
        <dbReference type="RuleBase" id="RU000304"/>
    </source>
</evidence>
<evidence type="ECO:0000256" key="6">
    <source>
        <dbReference type="SAM" id="MobiDB-lite"/>
    </source>
</evidence>
<evidence type="ECO:0000259" key="7">
    <source>
        <dbReference type="PROSITE" id="PS50011"/>
    </source>
</evidence>
<dbReference type="GO" id="GO:0005634">
    <property type="term" value="C:nucleus"/>
    <property type="evidence" value="ECO:0007669"/>
    <property type="project" value="TreeGrafter"/>
</dbReference>
<dbReference type="GO" id="GO:0005524">
    <property type="term" value="F:ATP binding"/>
    <property type="evidence" value="ECO:0007669"/>
    <property type="project" value="UniProtKB-UniRule"/>
</dbReference>
<dbReference type="InterPro" id="IPR017441">
    <property type="entry name" value="Protein_kinase_ATP_BS"/>
</dbReference>
<keyword evidence="3 4" id="KW-0067">ATP-binding</keyword>
<dbReference type="PROSITE" id="PS00108">
    <property type="entry name" value="PROTEIN_KINASE_ST"/>
    <property type="match status" value="1"/>
</dbReference>
<reference evidence="8" key="1">
    <citation type="submission" date="2023-07" db="EMBL/GenBank/DDBJ databases">
        <authorList>
            <consortium name="AG Swart"/>
            <person name="Singh M."/>
            <person name="Singh A."/>
            <person name="Seah K."/>
            <person name="Emmerich C."/>
        </authorList>
    </citation>
    <scope>NUCLEOTIDE SEQUENCE</scope>
    <source>
        <strain evidence="8">DP1</strain>
    </source>
</reference>
<dbReference type="EMBL" id="CAMPGE010027422">
    <property type="protein sequence ID" value="CAI2385055.1"/>
    <property type="molecule type" value="Genomic_DNA"/>
</dbReference>
<keyword evidence="5" id="KW-0808">Transferase</keyword>
<dbReference type="Pfam" id="PF00069">
    <property type="entry name" value="Pkinase"/>
    <property type="match status" value="1"/>
</dbReference>
<dbReference type="InterPro" id="IPR008271">
    <property type="entry name" value="Ser/Thr_kinase_AS"/>
</dbReference>
<name>A0AAD2DA08_EUPCR</name>
<keyword evidence="5" id="KW-0418">Kinase</keyword>
<evidence type="ECO:0000313" key="9">
    <source>
        <dbReference type="Proteomes" id="UP001295684"/>
    </source>
</evidence>
<evidence type="ECO:0000313" key="8">
    <source>
        <dbReference type="EMBL" id="CAI2385055.1"/>
    </source>
</evidence>
<feature type="region of interest" description="Disordered" evidence="6">
    <location>
        <begin position="1"/>
        <end position="21"/>
    </location>
</feature>
<evidence type="ECO:0000256" key="4">
    <source>
        <dbReference type="PROSITE-ProRule" id="PRU10141"/>
    </source>
</evidence>
<dbReference type="InterPro" id="IPR011009">
    <property type="entry name" value="Kinase-like_dom_sf"/>
</dbReference>
<dbReference type="FunFam" id="1.10.510.10:FF:000571">
    <property type="entry name" value="Maternal embryonic leucine zipper kinase"/>
    <property type="match status" value="1"/>
</dbReference>
<accession>A0AAD2DA08</accession>
<feature type="binding site" evidence="4">
    <location>
        <position position="81"/>
    </location>
    <ligand>
        <name>ATP</name>
        <dbReference type="ChEBI" id="CHEBI:30616"/>
    </ligand>
</feature>
<dbReference type="InterPro" id="IPR000719">
    <property type="entry name" value="Prot_kinase_dom"/>
</dbReference>
<keyword evidence="2 4" id="KW-0547">Nucleotide-binding</keyword>
<dbReference type="PANTHER" id="PTHR44167:SF24">
    <property type="entry name" value="SERINE_THREONINE-PROTEIN KINASE CHK2"/>
    <property type="match status" value="1"/>
</dbReference>
<proteinExistence type="inferred from homology"/>
<dbReference type="PANTHER" id="PTHR44167">
    <property type="entry name" value="OVARIAN-SPECIFIC SERINE/THREONINE-PROTEIN KINASE LOK-RELATED"/>
    <property type="match status" value="1"/>
</dbReference>
<dbReference type="PROSITE" id="PS50011">
    <property type="entry name" value="PROTEIN_KINASE_DOM"/>
    <property type="match status" value="1"/>
</dbReference>
<evidence type="ECO:0000256" key="3">
    <source>
        <dbReference type="ARBA" id="ARBA00022840"/>
    </source>
</evidence>
<dbReference type="SMART" id="SM00220">
    <property type="entry name" value="S_TKc"/>
    <property type="match status" value="1"/>
</dbReference>
<dbReference type="GO" id="GO:0004674">
    <property type="term" value="F:protein serine/threonine kinase activity"/>
    <property type="evidence" value="ECO:0007669"/>
    <property type="project" value="UniProtKB-KW"/>
</dbReference>
<dbReference type="GO" id="GO:0044773">
    <property type="term" value="P:mitotic DNA damage checkpoint signaling"/>
    <property type="evidence" value="ECO:0007669"/>
    <property type="project" value="TreeGrafter"/>
</dbReference>
<gene>
    <name evidence="8" type="ORF">ECRASSUSDP1_LOCUS26597</name>
</gene>
<evidence type="ECO:0000256" key="2">
    <source>
        <dbReference type="ARBA" id="ARBA00022741"/>
    </source>
</evidence>
<protein>
    <recommendedName>
        <fullName evidence="7">Protein kinase domain-containing protein</fullName>
    </recommendedName>
</protein>
<comment type="subunit">
    <text evidence="1">Monomer.</text>
</comment>
<organism evidence="8 9">
    <name type="scientific">Euplotes crassus</name>
    <dbReference type="NCBI Taxonomy" id="5936"/>
    <lineage>
        <taxon>Eukaryota</taxon>
        <taxon>Sar</taxon>
        <taxon>Alveolata</taxon>
        <taxon>Ciliophora</taxon>
        <taxon>Intramacronucleata</taxon>
        <taxon>Spirotrichea</taxon>
        <taxon>Hypotrichia</taxon>
        <taxon>Euplotida</taxon>
        <taxon>Euplotidae</taxon>
        <taxon>Moneuplotes</taxon>
    </lineage>
</organism>
<dbReference type="Proteomes" id="UP001295684">
    <property type="component" value="Unassembled WGS sequence"/>
</dbReference>
<dbReference type="SUPFAM" id="SSF56112">
    <property type="entry name" value="Protein kinase-like (PK-like)"/>
    <property type="match status" value="1"/>
</dbReference>
<comment type="similarity">
    <text evidence="5">Belongs to the protein kinase superfamily.</text>
</comment>
<keyword evidence="9" id="KW-1185">Reference proteome</keyword>
<dbReference type="Gene3D" id="1.10.510.10">
    <property type="entry name" value="Transferase(Phosphotransferase) domain 1"/>
    <property type="match status" value="1"/>
</dbReference>
<keyword evidence="5" id="KW-0723">Serine/threonine-protein kinase</keyword>
<comment type="caution">
    <text evidence="8">The sequence shown here is derived from an EMBL/GenBank/DDBJ whole genome shotgun (WGS) entry which is preliminary data.</text>
</comment>
<sequence length="310" mass="34863">MSFTGLENLGAMPKPLSKSSKPDLKRLKLNLSKTKKWKSGHLKLKVKIEDNYDIIKPLGAGTYASVSLATDLTNEKKVAIKISRKENSCEKLASEYKILSELDHECIIKPIRFINNEMKNEAFLVLEYFEGTDIKEFVQKNGPLSNDGCKRVIQQLSSCVSYLHSKGIAHRDIKPENVLIDEELNIKLIDFNISKKMKSGSDDGECKFRSIFYTQISSPLYAAPEIKERCLYTESVDIWGIGIIMFTCFYGCPTSKSDSGKALNQISLSDIIESESSVCKEAQVLLLKLLCKDPQLRLSAEEILADDFLN</sequence>
<evidence type="ECO:0000256" key="1">
    <source>
        <dbReference type="ARBA" id="ARBA00011245"/>
    </source>
</evidence>
<dbReference type="PROSITE" id="PS00107">
    <property type="entry name" value="PROTEIN_KINASE_ATP"/>
    <property type="match status" value="1"/>
</dbReference>
<dbReference type="AlphaFoldDB" id="A0AAD2DA08"/>